<sequence length="129" mass="14332">IVRETNVWLTLQHENVLQLLGVAVCATTQRIWLVSPWIVRGSMKQYLKDDPEADCMVLSRGLVQGVAYLHSMGVVHEDIRATNVLVDSSGQPLLADFGLSRTMEQLPPPGDTTTSMTDGSLRWMAPERL</sequence>
<dbReference type="PROSITE" id="PS00109">
    <property type="entry name" value="PROTEIN_KINASE_TYR"/>
    <property type="match status" value="1"/>
</dbReference>
<name>A0A165CKT1_9BASI</name>
<evidence type="ECO:0000256" key="2">
    <source>
        <dbReference type="ARBA" id="ARBA00022840"/>
    </source>
</evidence>
<organism evidence="4 5">
    <name type="scientific">Calocera cornea HHB12733</name>
    <dbReference type="NCBI Taxonomy" id="1353952"/>
    <lineage>
        <taxon>Eukaryota</taxon>
        <taxon>Fungi</taxon>
        <taxon>Dikarya</taxon>
        <taxon>Basidiomycota</taxon>
        <taxon>Agaricomycotina</taxon>
        <taxon>Dacrymycetes</taxon>
        <taxon>Dacrymycetales</taxon>
        <taxon>Dacrymycetaceae</taxon>
        <taxon>Calocera</taxon>
    </lineage>
</organism>
<keyword evidence="2" id="KW-0067">ATP-binding</keyword>
<dbReference type="InterPro" id="IPR051681">
    <property type="entry name" value="Ser/Thr_Kinases-Pseudokinases"/>
</dbReference>
<dbReference type="InterPro" id="IPR008266">
    <property type="entry name" value="Tyr_kinase_AS"/>
</dbReference>
<feature type="non-terminal residue" evidence="4">
    <location>
        <position position="129"/>
    </location>
</feature>
<dbReference type="Gene3D" id="1.10.510.10">
    <property type="entry name" value="Transferase(Phosphotransferase) domain 1"/>
    <property type="match status" value="1"/>
</dbReference>
<reference evidence="4 5" key="1">
    <citation type="journal article" date="2016" name="Mol. Biol. Evol.">
        <title>Comparative Genomics of Early-Diverging Mushroom-Forming Fungi Provides Insights into the Origins of Lignocellulose Decay Capabilities.</title>
        <authorList>
            <person name="Nagy L.G."/>
            <person name="Riley R."/>
            <person name="Tritt A."/>
            <person name="Adam C."/>
            <person name="Daum C."/>
            <person name="Floudas D."/>
            <person name="Sun H."/>
            <person name="Yadav J.S."/>
            <person name="Pangilinan J."/>
            <person name="Larsson K.H."/>
            <person name="Matsuura K."/>
            <person name="Barry K."/>
            <person name="Labutti K."/>
            <person name="Kuo R."/>
            <person name="Ohm R.A."/>
            <person name="Bhattacharya S.S."/>
            <person name="Shirouzu T."/>
            <person name="Yoshinaga Y."/>
            <person name="Martin F.M."/>
            <person name="Grigoriev I.V."/>
            <person name="Hibbett D.S."/>
        </authorList>
    </citation>
    <scope>NUCLEOTIDE SEQUENCE [LARGE SCALE GENOMIC DNA]</scope>
    <source>
        <strain evidence="4 5">HHB12733</strain>
    </source>
</reference>
<dbReference type="STRING" id="1353952.A0A165CKT1"/>
<keyword evidence="4" id="KW-0418">Kinase</keyword>
<dbReference type="GO" id="GO:0005524">
    <property type="term" value="F:ATP binding"/>
    <property type="evidence" value="ECO:0007669"/>
    <property type="project" value="UniProtKB-KW"/>
</dbReference>
<protein>
    <submittedName>
        <fullName evidence="4">Kinase-like protein</fullName>
    </submittedName>
</protein>
<evidence type="ECO:0000259" key="3">
    <source>
        <dbReference type="PROSITE" id="PS50011"/>
    </source>
</evidence>
<dbReference type="InterPro" id="IPR000719">
    <property type="entry name" value="Prot_kinase_dom"/>
</dbReference>
<dbReference type="InterPro" id="IPR011009">
    <property type="entry name" value="Kinase-like_dom_sf"/>
</dbReference>
<feature type="domain" description="Protein kinase" evidence="3">
    <location>
        <begin position="1"/>
        <end position="129"/>
    </location>
</feature>
<dbReference type="PANTHER" id="PTHR44329">
    <property type="entry name" value="SERINE/THREONINE-PROTEIN KINASE TNNI3K-RELATED"/>
    <property type="match status" value="1"/>
</dbReference>
<evidence type="ECO:0000313" key="5">
    <source>
        <dbReference type="Proteomes" id="UP000076842"/>
    </source>
</evidence>
<dbReference type="PROSITE" id="PS50011">
    <property type="entry name" value="PROTEIN_KINASE_DOM"/>
    <property type="match status" value="1"/>
</dbReference>
<dbReference type="AlphaFoldDB" id="A0A165CKT1"/>
<dbReference type="OrthoDB" id="4062651at2759"/>
<keyword evidence="1" id="KW-0547">Nucleotide-binding</keyword>
<accession>A0A165CKT1</accession>
<dbReference type="SUPFAM" id="SSF56112">
    <property type="entry name" value="Protein kinase-like (PK-like)"/>
    <property type="match status" value="1"/>
</dbReference>
<evidence type="ECO:0000256" key="1">
    <source>
        <dbReference type="ARBA" id="ARBA00022741"/>
    </source>
</evidence>
<dbReference type="GO" id="GO:0004674">
    <property type="term" value="F:protein serine/threonine kinase activity"/>
    <property type="evidence" value="ECO:0007669"/>
    <property type="project" value="TreeGrafter"/>
</dbReference>
<keyword evidence="5" id="KW-1185">Reference proteome</keyword>
<keyword evidence="4" id="KW-0808">Transferase</keyword>
<dbReference type="PANTHER" id="PTHR44329:SF298">
    <property type="entry name" value="MIXED LINEAGE KINASE DOMAIN-LIKE PROTEIN"/>
    <property type="match status" value="1"/>
</dbReference>
<evidence type="ECO:0000313" key="4">
    <source>
        <dbReference type="EMBL" id="KZT50975.1"/>
    </source>
</evidence>
<dbReference type="Pfam" id="PF00069">
    <property type="entry name" value="Pkinase"/>
    <property type="match status" value="1"/>
</dbReference>
<feature type="non-terminal residue" evidence="4">
    <location>
        <position position="1"/>
    </location>
</feature>
<dbReference type="EMBL" id="KV424132">
    <property type="protein sequence ID" value="KZT50975.1"/>
    <property type="molecule type" value="Genomic_DNA"/>
</dbReference>
<proteinExistence type="predicted"/>
<gene>
    <name evidence="4" type="ORF">CALCODRAFT_424816</name>
</gene>
<dbReference type="Proteomes" id="UP000076842">
    <property type="component" value="Unassembled WGS sequence"/>
</dbReference>
<dbReference type="InParanoid" id="A0A165CKT1"/>